<evidence type="ECO:0000313" key="2">
    <source>
        <dbReference type="Proteomes" id="UP000034050"/>
    </source>
</evidence>
<reference evidence="1 2" key="1">
    <citation type="journal article" date="2015" name="Nature">
        <title>rRNA introns, odd ribosomes, and small enigmatic genomes across a large radiation of phyla.</title>
        <authorList>
            <person name="Brown C.T."/>
            <person name="Hug L.A."/>
            <person name="Thomas B.C."/>
            <person name="Sharon I."/>
            <person name="Castelle C.J."/>
            <person name="Singh A."/>
            <person name="Wilkins M.J."/>
            <person name="Williams K.H."/>
            <person name="Banfield J.F."/>
        </authorList>
    </citation>
    <scope>NUCLEOTIDE SEQUENCE [LARGE SCALE GENOMIC DNA]</scope>
</reference>
<dbReference type="Proteomes" id="UP000034050">
    <property type="component" value="Unassembled WGS sequence"/>
</dbReference>
<proteinExistence type="predicted"/>
<evidence type="ECO:0000313" key="1">
    <source>
        <dbReference type="EMBL" id="KKS86487.1"/>
    </source>
</evidence>
<sequence>MFGPLEFAQGPTKLEQLQAQYNIKRVRVSAGINIYHQMGEIGRVRTFFAASGRLVSASHHGFFPDSDFIKSDVLDIVLSRASNLPDNGVNIIYGSGYQSPDDGTIITTDEEGNCLYRVAVKILRRNISMSEFVLKETHEHGLLIPGTSGSPVLGSDGNAIGILQEIDVSGKAFGITFNSPSVANALKRAIDRY</sequence>
<organism evidence="1 2">
    <name type="scientific">Candidatus Gottesmanbacteria bacterium GW2011_GWB1_43_11</name>
    <dbReference type="NCBI Taxonomy" id="1618446"/>
    <lineage>
        <taxon>Bacteria</taxon>
        <taxon>Candidatus Gottesmaniibacteriota</taxon>
    </lineage>
</organism>
<dbReference type="InterPro" id="IPR009003">
    <property type="entry name" value="Peptidase_S1_PA"/>
</dbReference>
<gene>
    <name evidence="1" type="ORF">UV61_C0009G0014</name>
</gene>
<dbReference type="SUPFAM" id="SSF50494">
    <property type="entry name" value="Trypsin-like serine proteases"/>
    <property type="match status" value="1"/>
</dbReference>
<name>A0A0G1CLV6_9BACT</name>
<accession>A0A0G1CLV6</accession>
<protein>
    <submittedName>
        <fullName evidence="1">Uncharacterized protein</fullName>
    </submittedName>
</protein>
<dbReference type="AlphaFoldDB" id="A0A0G1CLV6"/>
<dbReference type="EMBL" id="LCFD01000009">
    <property type="protein sequence ID" value="KKS86487.1"/>
    <property type="molecule type" value="Genomic_DNA"/>
</dbReference>
<dbReference type="STRING" id="1618446.UV61_C0009G0014"/>
<comment type="caution">
    <text evidence="1">The sequence shown here is derived from an EMBL/GenBank/DDBJ whole genome shotgun (WGS) entry which is preliminary data.</text>
</comment>